<dbReference type="Pfam" id="PF13360">
    <property type="entry name" value="PQQ_2"/>
    <property type="match status" value="1"/>
</dbReference>
<dbReference type="EMBL" id="JAUSVL010000001">
    <property type="protein sequence ID" value="MDQ0291389.1"/>
    <property type="molecule type" value="Genomic_DNA"/>
</dbReference>
<dbReference type="PANTHER" id="PTHR34512">
    <property type="entry name" value="CELL SURFACE PROTEIN"/>
    <property type="match status" value="1"/>
</dbReference>
<dbReference type="InterPro" id="IPR002372">
    <property type="entry name" value="PQQ_rpt_dom"/>
</dbReference>
<accession>A0AAE3VJ37</accession>
<dbReference type="SUPFAM" id="SSF50998">
    <property type="entry name" value="Quinoprotein alcohol dehydrogenase-like"/>
    <property type="match status" value="1"/>
</dbReference>
<reference evidence="3" key="1">
    <citation type="submission" date="2023-07" db="EMBL/GenBank/DDBJ databases">
        <title>Genomic Encyclopedia of Type Strains, Phase IV (KMG-IV): sequencing the most valuable type-strain genomes for metagenomic binning, comparative biology and taxonomic classification.</title>
        <authorList>
            <person name="Goeker M."/>
        </authorList>
    </citation>
    <scope>NUCLEOTIDE SEQUENCE</scope>
    <source>
        <strain evidence="3">DSM 24202</strain>
    </source>
</reference>
<feature type="chain" id="PRO_5041936452" evidence="1">
    <location>
        <begin position="36"/>
        <end position="434"/>
    </location>
</feature>
<keyword evidence="1" id="KW-0732">Signal</keyword>
<protein>
    <submittedName>
        <fullName evidence="3">Outer membrane protein assembly factor BamB</fullName>
    </submittedName>
</protein>
<feature type="domain" description="Pyrrolo-quinoline quinone repeat" evidence="2">
    <location>
        <begin position="105"/>
        <end position="355"/>
    </location>
</feature>
<dbReference type="Gene3D" id="2.40.10.480">
    <property type="match status" value="1"/>
</dbReference>
<gene>
    <name evidence="3" type="ORF">J3R75_003496</name>
</gene>
<dbReference type="AlphaFoldDB" id="A0AAE3VJ37"/>
<dbReference type="InterPro" id="IPR015943">
    <property type="entry name" value="WD40/YVTN_repeat-like_dom_sf"/>
</dbReference>
<evidence type="ECO:0000256" key="1">
    <source>
        <dbReference type="SAM" id="SignalP"/>
    </source>
</evidence>
<feature type="signal peptide" evidence="1">
    <location>
        <begin position="1"/>
        <end position="35"/>
    </location>
</feature>
<comment type="caution">
    <text evidence="3">The sequence shown here is derived from an EMBL/GenBank/DDBJ whole genome shotgun (WGS) entry which is preliminary data.</text>
</comment>
<sequence length="434" mass="47239">MTTTRSFCVEFMSRSVAKSILGAALVLLAARGVAADDVPYWRGQGHHGIYTEQGTRSTWPEGGPAQQWKTPGVGAGYSSPVVVGRRVYVTGYKERDGQRVEMLCCLDRDTGAVLWQSDYGQAWSKDYPGSRSTPTFSKGEIFAISGSGEVAKLDAASGALLWKVNAKQLYKGVNGGWGSAESPLVDDRAVYFTAGGSQTTMVALNRLDGSALWQSRSFNDKASYVSPTEIIHNGQRQIVGATTNMLFGIKPESGELAWSCNFGQILDGGRTIKRYDIIANSIVYRDGRLLLSNGYGHGTAMFKLNDDASAVETLWTNQDLSSQHHGFVWLGDVIYGASHNRKWTCVDAATGRTLFSERVPQLGQAQVIAVDGRLLVYDSERGNVILAKAETGALAEICRFVIRDGEQQHWCHPVVAGGVLYLRRGDVAMAYDLK</sequence>
<organism evidence="3 4">
    <name type="scientific">Oligosphaera ethanolica</name>
    <dbReference type="NCBI Taxonomy" id="760260"/>
    <lineage>
        <taxon>Bacteria</taxon>
        <taxon>Pseudomonadati</taxon>
        <taxon>Lentisphaerota</taxon>
        <taxon>Oligosphaeria</taxon>
        <taxon>Oligosphaerales</taxon>
        <taxon>Oligosphaeraceae</taxon>
        <taxon>Oligosphaera</taxon>
    </lineage>
</organism>
<dbReference type="InterPro" id="IPR011047">
    <property type="entry name" value="Quinoprotein_ADH-like_sf"/>
</dbReference>
<evidence type="ECO:0000259" key="2">
    <source>
        <dbReference type="Pfam" id="PF13360"/>
    </source>
</evidence>
<dbReference type="RefSeq" id="WP_307264118.1">
    <property type="nucleotide sequence ID" value="NZ_JAUSVL010000001.1"/>
</dbReference>
<evidence type="ECO:0000313" key="4">
    <source>
        <dbReference type="Proteomes" id="UP001238163"/>
    </source>
</evidence>
<dbReference type="InterPro" id="IPR018391">
    <property type="entry name" value="PQQ_b-propeller_rpt"/>
</dbReference>
<dbReference type="PANTHER" id="PTHR34512:SF30">
    <property type="entry name" value="OUTER MEMBRANE PROTEIN ASSEMBLY FACTOR BAMB"/>
    <property type="match status" value="1"/>
</dbReference>
<name>A0AAE3VJ37_9BACT</name>
<dbReference type="Proteomes" id="UP001238163">
    <property type="component" value="Unassembled WGS sequence"/>
</dbReference>
<dbReference type="SMART" id="SM00564">
    <property type="entry name" value="PQQ"/>
    <property type="match status" value="4"/>
</dbReference>
<dbReference type="Gene3D" id="2.130.10.10">
    <property type="entry name" value="YVTN repeat-like/Quinoprotein amine dehydrogenase"/>
    <property type="match status" value="1"/>
</dbReference>
<evidence type="ECO:0000313" key="3">
    <source>
        <dbReference type="EMBL" id="MDQ0291389.1"/>
    </source>
</evidence>
<proteinExistence type="predicted"/>
<keyword evidence="4" id="KW-1185">Reference proteome</keyword>